<name>A0A0M0JEE9_9EUKA</name>
<keyword evidence="3" id="KW-1185">Reference proteome</keyword>
<comment type="caution">
    <text evidence="2">The sequence shown here is derived from an EMBL/GenBank/DDBJ whole genome shotgun (WGS) entry which is preliminary data.</text>
</comment>
<dbReference type="OrthoDB" id="426395at2759"/>
<sequence>MEFPGIAPPALASLCEHHVGSVWRSIARAIADCVEKTKELDERKTTLLLELATVSDALEDVSCCRQQLEQSPTKPSKRTKKVAAAATAAPGGRASETERAARRDAALPAEAAERAALLERQVLVRGLPPGRVDEAGLMRLLNALFVALPAYGPVSASAMARALYTTPSPSGDACTRVQIYAGGTYAFATLRDRALAATGEALSPLPLGTALVELRRNFGYEGVGAAEALASSLLPIPPSLDVAALVASVHWQSAKRVPLEEKLYWALRQHGQHPKPNEKEVHEALAFFKKTEKLLGRRRLVLDVCGSHGLLGSLFVAFGRAERAVVLDLFQPASFGNLCDACRPWLAVPDRHAMLTTAPTSSPQGQMAIVAKSLGIGEQAAIDVARMGGILARGYDCRWRTVDASITPQNRILIGLGQVKPAALQARQKVEDASNAKIAKIYKRIHADAPNAAADAAT</sequence>
<dbReference type="Proteomes" id="UP000037460">
    <property type="component" value="Unassembled WGS sequence"/>
</dbReference>
<evidence type="ECO:0000313" key="3">
    <source>
        <dbReference type="Proteomes" id="UP000037460"/>
    </source>
</evidence>
<protein>
    <submittedName>
        <fullName evidence="2">Uncharacterized protein</fullName>
    </submittedName>
</protein>
<proteinExistence type="predicted"/>
<feature type="compositionally biased region" description="Basic and acidic residues" evidence="1">
    <location>
        <begin position="95"/>
        <end position="106"/>
    </location>
</feature>
<dbReference type="AlphaFoldDB" id="A0A0M0JEE9"/>
<reference evidence="3" key="1">
    <citation type="journal article" date="2015" name="PLoS Genet.">
        <title>Genome Sequence and Transcriptome Analyses of Chrysochromulina tobin: Metabolic Tools for Enhanced Algal Fitness in the Prominent Order Prymnesiales (Haptophyceae).</title>
        <authorList>
            <person name="Hovde B.T."/>
            <person name="Deodato C.R."/>
            <person name="Hunsperger H.M."/>
            <person name="Ryken S.A."/>
            <person name="Yost W."/>
            <person name="Jha R.K."/>
            <person name="Patterson J."/>
            <person name="Monnat R.J. Jr."/>
            <person name="Barlow S.B."/>
            <person name="Starkenburg S.R."/>
            <person name="Cattolico R.A."/>
        </authorList>
    </citation>
    <scope>NUCLEOTIDE SEQUENCE</scope>
    <source>
        <strain evidence="3">CCMP291</strain>
    </source>
</reference>
<accession>A0A0M0JEE9</accession>
<organism evidence="2 3">
    <name type="scientific">Chrysochromulina tobinii</name>
    <dbReference type="NCBI Taxonomy" id="1460289"/>
    <lineage>
        <taxon>Eukaryota</taxon>
        <taxon>Haptista</taxon>
        <taxon>Haptophyta</taxon>
        <taxon>Prymnesiophyceae</taxon>
        <taxon>Prymnesiales</taxon>
        <taxon>Chrysochromulinaceae</taxon>
        <taxon>Chrysochromulina</taxon>
    </lineage>
</organism>
<feature type="region of interest" description="Disordered" evidence="1">
    <location>
        <begin position="67"/>
        <end position="106"/>
    </location>
</feature>
<dbReference type="EMBL" id="JWZX01003034">
    <property type="protein sequence ID" value="KOO24949.1"/>
    <property type="molecule type" value="Genomic_DNA"/>
</dbReference>
<gene>
    <name evidence="2" type="ORF">Ctob_006232</name>
</gene>
<evidence type="ECO:0000313" key="2">
    <source>
        <dbReference type="EMBL" id="KOO24949.1"/>
    </source>
</evidence>
<evidence type="ECO:0000256" key="1">
    <source>
        <dbReference type="SAM" id="MobiDB-lite"/>
    </source>
</evidence>